<organism evidence="1 2">
    <name type="scientific">Streblomastix strix</name>
    <dbReference type="NCBI Taxonomy" id="222440"/>
    <lineage>
        <taxon>Eukaryota</taxon>
        <taxon>Metamonada</taxon>
        <taxon>Preaxostyla</taxon>
        <taxon>Oxymonadida</taxon>
        <taxon>Streblomastigidae</taxon>
        <taxon>Streblomastix</taxon>
    </lineage>
</organism>
<sequence>RLSACILKRDYECVDVQICYLVQQAKPEMNPDDFTTNLFPISVKEFIVSSNSKLVSFRITTVTFDYPFIYNGDRFVSGIQVITNFIVLHGSVVVDPHPTESFPIIELIQKGLQI</sequence>
<proteinExistence type="predicted"/>
<accession>A0A5J4TI48</accession>
<dbReference type="Proteomes" id="UP000324800">
    <property type="component" value="Unassembled WGS sequence"/>
</dbReference>
<comment type="caution">
    <text evidence="1">The sequence shown here is derived from an EMBL/GenBank/DDBJ whole genome shotgun (WGS) entry which is preliminary data.</text>
</comment>
<evidence type="ECO:0000313" key="2">
    <source>
        <dbReference type="Proteomes" id="UP000324800"/>
    </source>
</evidence>
<evidence type="ECO:0000313" key="1">
    <source>
        <dbReference type="EMBL" id="KAA6357420.1"/>
    </source>
</evidence>
<protein>
    <submittedName>
        <fullName evidence="1">Uncharacterized protein</fullName>
    </submittedName>
</protein>
<dbReference type="AlphaFoldDB" id="A0A5J4TI48"/>
<feature type="non-terminal residue" evidence="1">
    <location>
        <position position="1"/>
    </location>
</feature>
<dbReference type="EMBL" id="SNRW01031451">
    <property type="protein sequence ID" value="KAA6357420.1"/>
    <property type="molecule type" value="Genomic_DNA"/>
</dbReference>
<gene>
    <name evidence="1" type="ORF">EZS28_047052</name>
</gene>
<name>A0A5J4TI48_9EUKA</name>
<reference evidence="1 2" key="1">
    <citation type="submission" date="2019-03" db="EMBL/GenBank/DDBJ databases">
        <title>Single cell metagenomics reveals metabolic interactions within the superorganism composed of flagellate Streblomastix strix and complex community of Bacteroidetes bacteria on its surface.</title>
        <authorList>
            <person name="Treitli S.C."/>
            <person name="Kolisko M."/>
            <person name="Husnik F."/>
            <person name="Keeling P."/>
            <person name="Hampl V."/>
        </authorList>
    </citation>
    <scope>NUCLEOTIDE SEQUENCE [LARGE SCALE GENOMIC DNA]</scope>
    <source>
        <strain evidence="1">ST1C</strain>
    </source>
</reference>